<protein>
    <recommendedName>
        <fullName evidence="1">PIN domain-containing protein</fullName>
    </recommendedName>
</protein>
<feature type="domain" description="PIN" evidence="1">
    <location>
        <begin position="4"/>
        <end position="116"/>
    </location>
</feature>
<dbReference type="InterPro" id="IPR029060">
    <property type="entry name" value="PIN-like_dom_sf"/>
</dbReference>
<dbReference type="SUPFAM" id="SSF88723">
    <property type="entry name" value="PIN domain-like"/>
    <property type="match status" value="1"/>
</dbReference>
<evidence type="ECO:0000313" key="3">
    <source>
        <dbReference type="Proteomes" id="UP000177011"/>
    </source>
</evidence>
<dbReference type="EMBL" id="MGIS01000009">
    <property type="protein sequence ID" value="OGM93605.1"/>
    <property type="molecule type" value="Genomic_DNA"/>
</dbReference>
<accession>A0A1F8E0R3</accession>
<gene>
    <name evidence="2" type="ORF">A2935_03220</name>
</gene>
<organism evidence="2 3">
    <name type="scientific">Candidatus Wolfebacteria bacterium RIFCSPLOWO2_01_FULL_47_17b</name>
    <dbReference type="NCBI Taxonomy" id="1802558"/>
    <lineage>
        <taxon>Bacteria</taxon>
        <taxon>Candidatus Wolfeibacteriota</taxon>
    </lineage>
</organism>
<comment type="caution">
    <text evidence="2">The sequence shown here is derived from an EMBL/GenBank/DDBJ whole genome shotgun (WGS) entry which is preliminary data.</text>
</comment>
<evidence type="ECO:0000313" key="2">
    <source>
        <dbReference type="EMBL" id="OGM93605.1"/>
    </source>
</evidence>
<name>A0A1F8E0R3_9BACT</name>
<dbReference type="AlphaFoldDB" id="A0A1F8E0R3"/>
<evidence type="ECO:0000259" key="1">
    <source>
        <dbReference type="Pfam" id="PF13470"/>
    </source>
</evidence>
<dbReference type="Proteomes" id="UP000177011">
    <property type="component" value="Unassembled WGS sequence"/>
</dbReference>
<sequence>MQNVFLDANIFFAAVRSPTGGSYFVVELAKQKQIRVVTVAHALAEAERNIAEKLGDDKLTLHYENLLAIRPAIQSLASYPLGLERKLAVAVPEKDIPIVLGALLSSADVLITLDRKHLLENQRYIF</sequence>
<dbReference type="Pfam" id="PF13470">
    <property type="entry name" value="PIN_3"/>
    <property type="match status" value="1"/>
</dbReference>
<reference evidence="2 3" key="1">
    <citation type="journal article" date="2016" name="Nat. Commun.">
        <title>Thousands of microbial genomes shed light on interconnected biogeochemical processes in an aquifer system.</title>
        <authorList>
            <person name="Anantharaman K."/>
            <person name="Brown C.T."/>
            <person name="Hug L.A."/>
            <person name="Sharon I."/>
            <person name="Castelle C.J."/>
            <person name="Probst A.J."/>
            <person name="Thomas B.C."/>
            <person name="Singh A."/>
            <person name="Wilkins M.J."/>
            <person name="Karaoz U."/>
            <person name="Brodie E.L."/>
            <person name="Williams K.H."/>
            <person name="Hubbard S.S."/>
            <person name="Banfield J.F."/>
        </authorList>
    </citation>
    <scope>NUCLEOTIDE SEQUENCE [LARGE SCALE GENOMIC DNA]</scope>
</reference>
<proteinExistence type="predicted"/>
<dbReference type="InterPro" id="IPR002716">
    <property type="entry name" value="PIN_dom"/>
</dbReference>